<feature type="transmembrane region" description="Helical" evidence="2">
    <location>
        <begin position="481"/>
        <end position="501"/>
    </location>
</feature>
<dbReference type="InterPro" id="IPR012507">
    <property type="entry name" value="YibE_F"/>
</dbReference>
<feature type="transmembrane region" description="Helical" evidence="2">
    <location>
        <begin position="621"/>
        <end position="647"/>
    </location>
</feature>
<feature type="region of interest" description="Disordered" evidence="1">
    <location>
        <begin position="1"/>
        <end position="259"/>
    </location>
</feature>
<feature type="transmembrane region" description="Helical" evidence="2">
    <location>
        <begin position="521"/>
        <end position="541"/>
    </location>
</feature>
<evidence type="ECO:0000313" key="4">
    <source>
        <dbReference type="Proteomes" id="UP000291591"/>
    </source>
</evidence>
<feature type="transmembrane region" description="Helical" evidence="2">
    <location>
        <begin position="452"/>
        <end position="469"/>
    </location>
</feature>
<evidence type="ECO:0000256" key="1">
    <source>
        <dbReference type="SAM" id="MobiDB-lite"/>
    </source>
</evidence>
<dbReference type="AlphaFoldDB" id="A0A4Q7UYU2"/>
<feature type="transmembrane region" description="Helical" evidence="2">
    <location>
        <begin position="582"/>
        <end position="601"/>
    </location>
</feature>
<evidence type="ECO:0000313" key="3">
    <source>
        <dbReference type="EMBL" id="RZT86161.1"/>
    </source>
</evidence>
<proteinExistence type="predicted"/>
<accession>A0A4Q7UYU2</accession>
<dbReference type="PANTHER" id="PTHR41771:SF1">
    <property type="entry name" value="MEMBRANE PROTEIN"/>
    <property type="match status" value="1"/>
</dbReference>
<sequence>MQSHEPPGADDRAERPDSPSREGTPGHARHRRRRTDPPTPGGGMPFIRQEPLPRTVGEYVSRQGGRPMGSGRYRAVTVTPPSGSRPADIAGPPPEVEPGAARQQPEIRQPDTHRPGEQDSGAHPARPVPRPRPRPRPEPAAEEPLDPRDTGRRTPEAPAAHPRDTGERPPTPGPAPRAGLDAPPDHRVDPEYRARRRSRARAPEPDPFSIANPPPVEEPRRRSPIGRRPKTVSDAARERGLGAPEVAAGPVRHPATGPQTVVPAAGHGHGHGHGPAAPAGRRVRILLAALLIPCALATAVGVFLLWPGAAPTPSVPPQQTVNAQVTATQAADCTPGSGSGGCTGVTVAMTDGPRAGRDLVQLVPAEPSTPRFAVGDEVVLAYSGGDADDPGSYQITDFQRGSSLLWLAGAFAVAVLLLGRWRGLAALVALGLSFVILALFVLPSILGGNNPLAVAVTGACLIMFVVLYLSHGFSARTSCAVLGTLVSLALIGVLGSLFSAATRLTGLDDTTANLIGTLGNVPIDARGLVLAGLVIGALGVLDDVTVTQASAVWELRDANPSMGPGGLFAAGMRIGRDHVSSAVNTLVLAYAGAALPLMLLFTVSSAGVGQILTSQDVATEIVRTLVGSIGLVASVPVTTGLAALVAARNRPSAAPSSPEDGSAYTTW</sequence>
<keyword evidence="2" id="KW-1133">Transmembrane helix</keyword>
<reference evidence="3 4" key="1">
    <citation type="submission" date="2019-02" db="EMBL/GenBank/DDBJ databases">
        <title>Sequencing the genomes of 1000 actinobacteria strains.</title>
        <authorList>
            <person name="Klenk H.-P."/>
        </authorList>
    </citation>
    <scope>NUCLEOTIDE SEQUENCE [LARGE SCALE GENOMIC DNA]</scope>
    <source>
        <strain evidence="3 4">DSM 45779</strain>
    </source>
</reference>
<dbReference type="RefSeq" id="WP_341273730.1">
    <property type="nucleotide sequence ID" value="NZ_SHKL01000001.1"/>
</dbReference>
<keyword evidence="2" id="KW-0812">Transmembrane</keyword>
<feature type="compositionally biased region" description="Basic and acidic residues" evidence="1">
    <location>
        <begin position="7"/>
        <end position="20"/>
    </location>
</feature>
<feature type="compositionally biased region" description="Basic and acidic residues" evidence="1">
    <location>
        <begin position="108"/>
        <end position="117"/>
    </location>
</feature>
<name>A0A4Q7UYU2_PSEST</name>
<feature type="transmembrane region" description="Helical" evidence="2">
    <location>
        <begin position="285"/>
        <end position="306"/>
    </location>
</feature>
<organism evidence="3 4">
    <name type="scientific">Pseudonocardia sediminis</name>
    <dbReference type="NCBI Taxonomy" id="1397368"/>
    <lineage>
        <taxon>Bacteria</taxon>
        <taxon>Bacillati</taxon>
        <taxon>Actinomycetota</taxon>
        <taxon>Actinomycetes</taxon>
        <taxon>Pseudonocardiales</taxon>
        <taxon>Pseudonocardiaceae</taxon>
        <taxon>Pseudonocardia</taxon>
    </lineage>
</organism>
<comment type="caution">
    <text evidence="3">The sequence shown here is derived from an EMBL/GenBank/DDBJ whole genome shotgun (WGS) entry which is preliminary data.</text>
</comment>
<keyword evidence="2" id="KW-0472">Membrane</keyword>
<gene>
    <name evidence="3" type="ORF">EV383_3050</name>
</gene>
<keyword evidence="4" id="KW-1185">Reference proteome</keyword>
<feature type="compositionally biased region" description="Basic and acidic residues" evidence="1">
    <location>
        <begin position="183"/>
        <end position="193"/>
    </location>
</feature>
<protein>
    <submittedName>
        <fullName evidence="3">Putative membrane protein</fullName>
    </submittedName>
</protein>
<feature type="transmembrane region" description="Helical" evidence="2">
    <location>
        <begin position="403"/>
        <end position="419"/>
    </location>
</feature>
<evidence type="ECO:0000256" key="2">
    <source>
        <dbReference type="SAM" id="Phobius"/>
    </source>
</evidence>
<feature type="compositionally biased region" description="Basic and acidic residues" evidence="1">
    <location>
        <begin position="135"/>
        <end position="167"/>
    </location>
</feature>
<dbReference type="Proteomes" id="UP000291591">
    <property type="component" value="Unassembled WGS sequence"/>
</dbReference>
<feature type="transmembrane region" description="Helical" evidence="2">
    <location>
        <begin position="426"/>
        <end position="446"/>
    </location>
</feature>
<dbReference type="EMBL" id="SHKL01000001">
    <property type="protein sequence ID" value="RZT86161.1"/>
    <property type="molecule type" value="Genomic_DNA"/>
</dbReference>
<dbReference type="Pfam" id="PF07907">
    <property type="entry name" value="YibE_F"/>
    <property type="match status" value="1"/>
</dbReference>
<dbReference type="PANTHER" id="PTHR41771">
    <property type="entry name" value="MEMBRANE PROTEIN-RELATED"/>
    <property type="match status" value="1"/>
</dbReference>